<gene>
    <name evidence="2" type="ORF">HPB52_004498</name>
</gene>
<dbReference type="AlphaFoldDB" id="A0A9D4Q9U8"/>
<comment type="caution">
    <text evidence="2">The sequence shown here is derived from an EMBL/GenBank/DDBJ whole genome shotgun (WGS) entry which is preliminary data.</text>
</comment>
<evidence type="ECO:0000313" key="2">
    <source>
        <dbReference type="EMBL" id="KAH7971967.1"/>
    </source>
</evidence>
<evidence type="ECO:0000256" key="1">
    <source>
        <dbReference type="SAM" id="MobiDB-lite"/>
    </source>
</evidence>
<reference evidence="2" key="2">
    <citation type="submission" date="2021-09" db="EMBL/GenBank/DDBJ databases">
        <authorList>
            <person name="Jia N."/>
            <person name="Wang J."/>
            <person name="Shi W."/>
            <person name="Du L."/>
            <person name="Sun Y."/>
            <person name="Zhan W."/>
            <person name="Jiang J."/>
            <person name="Wang Q."/>
            <person name="Zhang B."/>
            <person name="Ji P."/>
            <person name="Sakyi L.B."/>
            <person name="Cui X."/>
            <person name="Yuan T."/>
            <person name="Jiang B."/>
            <person name="Yang W."/>
            <person name="Lam T.T.-Y."/>
            <person name="Chang Q."/>
            <person name="Ding S."/>
            <person name="Wang X."/>
            <person name="Zhu J."/>
            <person name="Ruan X."/>
            <person name="Zhao L."/>
            <person name="Wei J."/>
            <person name="Que T."/>
            <person name="Du C."/>
            <person name="Cheng J."/>
            <person name="Dai P."/>
            <person name="Han X."/>
            <person name="Huang E."/>
            <person name="Gao Y."/>
            <person name="Liu J."/>
            <person name="Shao H."/>
            <person name="Ye R."/>
            <person name="Li L."/>
            <person name="Wei W."/>
            <person name="Wang X."/>
            <person name="Wang C."/>
            <person name="Huo Q."/>
            <person name="Li W."/>
            <person name="Guo W."/>
            <person name="Chen H."/>
            <person name="Chen S."/>
            <person name="Zhou L."/>
            <person name="Zhou L."/>
            <person name="Ni X."/>
            <person name="Tian J."/>
            <person name="Zhou Y."/>
            <person name="Sheng Y."/>
            <person name="Liu T."/>
            <person name="Pan Y."/>
            <person name="Xia L."/>
            <person name="Li J."/>
            <person name="Zhao F."/>
            <person name="Cao W."/>
        </authorList>
    </citation>
    <scope>NUCLEOTIDE SEQUENCE</scope>
    <source>
        <strain evidence="2">Rsan-2018</strain>
        <tissue evidence="2">Larvae</tissue>
    </source>
</reference>
<dbReference type="Proteomes" id="UP000821837">
    <property type="component" value="Chromosome 11"/>
</dbReference>
<feature type="region of interest" description="Disordered" evidence="1">
    <location>
        <begin position="102"/>
        <end position="126"/>
    </location>
</feature>
<dbReference type="EMBL" id="JABSTV010001247">
    <property type="protein sequence ID" value="KAH7971967.1"/>
    <property type="molecule type" value="Genomic_DNA"/>
</dbReference>
<feature type="region of interest" description="Disordered" evidence="1">
    <location>
        <begin position="250"/>
        <end position="292"/>
    </location>
</feature>
<accession>A0A9D4Q9U8</accession>
<feature type="compositionally biased region" description="Low complexity" evidence="1">
    <location>
        <begin position="103"/>
        <end position="112"/>
    </location>
</feature>
<protein>
    <submittedName>
        <fullName evidence="2">Uncharacterized protein</fullName>
    </submittedName>
</protein>
<organism evidence="2 3">
    <name type="scientific">Rhipicephalus sanguineus</name>
    <name type="common">Brown dog tick</name>
    <name type="synonym">Ixodes sanguineus</name>
    <dbReference type="NCBI Taxonomy" id="34632"/>
    <lineage>
        <taxon>Eukaryota</taxon>
        <taxon>Metazoa</taxon>
        <taxon>Ecdysozoa</taxon>
        <taxon>Arthropoda</taxon>
        <taxon>Chelicerata</taxon>
        <taxon>Arachnida</taxon>
        <taxon>Acari</taxon>
        <taxon>Parasitiformes</taxon>
        <taxon>Ixodida</taxon>
        <taxon>Ixodoidea</taxon>
        <taxon>Ixodidae</taxon>
        <taxon>Rhipicephalinae</taxon>
        <taxon>Rhipicephalus</taxon>
        <taxon>Rhipicephalus</taxon>
    </lineage>
</organism>
<proteinExistence type="predicted"/>
<name>A0A9D4Q9U8_RHISA</name>
<sequence>MAYSNDNALWRELEVFGKVLGMDSEIVPGVKEISTGNRRVRMVMNKAVPNLLKVDGRNIQCEYEGVSSRDTTLASVQHRSASAATSGDTPAEKQLASVAVGITRSSTRSSSSHGQRERTPTRANATASSSTVLICFSGVPPQHPDKTDFTAFKKTSGYQSFGPGTDFHATTTLRKICTPRGAAAATSDRRWRACNRRCRRRAPRQLLWRRRGTRRGARHRCGQLTPPIASAIAWNAKTPLHRGKVVNLTPKRPWKNVPETQPATRTAGKRPASRNRELQHPPPDGNRFFRKLPPLPKEDFKVVIRPHQGLPLKNFTSSQLAGAVITAWRGQVSGDEFLLRIKPGSNILVVSTPEQATADHIRHITEICVNGSTGKGVIHGLTPHTPAETLMANLRIRTQGVEILRARMLGDTKTAVVTFYGPTIPRYVYYMGGELFPSAHASIVKRAHSALLNFFVFSALSERL</sequence>
<keyword evidence="3" id="KW-1185">Reference proteome</keyword>
<reference evidence="2" key="1">
    <citation type="journal article" date="2020" name="Cell">
        <title>Large-Scale Comparative Analyses of Tick Genomes Elucidate Their Genetic Diversity and Vector Capacities.</title>
        <authorList>
            <consortium name="Tick Genome and Microbiome Consortium (TIGMIC)"/>
            <person name="Jia N."/>
            <person name="Wang J."/>
            <person name="Shi W."/>
            <person name="Du L."/>
            <person name="Sun Y."/>
            <person name="Zhan W."/>
            <person name="Jiang J.F."/>
            <person name="Wang Q."/>
            <person name="Zhang B."/>
            <person name="Ji P."/>
            <person name="Bell-Sakyi L."/>
            <person name="Cui X.M."/>
            <person name="Yuan T.T."/>
            <person name="Jiang B.G."/>
            <person name="Yang W.F."/>
            <person name="Lam T.T."/>
            <person name="Chang Q.C."/>
            <person name="Ding S.J."/>
            <person name="Wang X.J."/>
            <person name="Zhu J.G."/>
            <person name="Ruan X.D."/>
            <person name="Zhao L."/>
            <person name="Wei J.T."/>
            <person name="Ye R.Z."/>
            <person name="Que T.C."/>
            <person name="Du C.H."/>
            <person name="Zhou Y.H."/>
            <person name="Cheng J.X."/>
            <person name="Dai P.F."/>
            <person name="Guo W.B."/>
            <person name="Han X.H."/>
            <person name="Huang E.J."/>
            <person name="Li L.F."/>
            <person name="Wei W."/>
            <person name="Gao Y.C."/>
            <person name="Liu J.Z."/>
            <person name="Shao H.Z."/>
            <person name="Wang X."/>
            <person name="Wang C.C."/>
            <person name="Yang T.C."/>
            <person name="Huo Q.B."/>
            <person name="Li W."/>
            <person name="Chen H.Y."/>
            <person name="Chen S.E."/>
            <person name="Zhou L.G."/>
            <person name="Ni X.B."/>
            <person name="Tian J.H."/>
            <person name="Sheng Y."/>
            <person name="Liu T."/>
            <person name="Pan Y.S."/>
            <person name="Xia L.Y."/>
            <person name="Li J."/>
            <person name="Zhao F."/>
            <person name="Cao W.C."/>
        </authorList>
    </citation>
    <scope>NUCLEOTIDE SEQUENCE</scope>
    <source>
        <strain evidence="2">Rsan-2018</strain>
    </source>
</reference>
<evidence type="ECO:0000313" key="3">
    <source>
        <dbReference type="Proteomes" id="UP000821837"/>
    </source>
</evidence>